<gene>
    <name evidence="1" type="ORF">F8M41_016761</name>
</gene>
<keyword evidence="1" id="KW-0808">Transferase</keyword>
<dbReference type="Proteomes" id="UP000439903">
    <property type="component" value="Unassembled WGS sequence"/>
</dbReference>
<dbReference type="OrthoDB" id="2398824at2759"/>
<accession>A0A8H4EUF7</accession>
<organism evidence="1 2">
    <name type="scientific">Gigaspora margarita</name>
    <dbReference type="NCBI Taxonomy" id="4874"/>
    <lineage>
        <taxon>Eukaryota</taxon>
        <taxon>Fungi</taxon>
        <taxon>Fungi incertae sedis</taxon>
        <taxon>Mucoromycota</taxon>
        <taxon>Glomeromycotina</taxon>
        <taxon>Glomeromycetes</taxon>
        <taxon>Diversisporales</taxon>
        <taxon>Gigasporaceae</taxon>
        <taxon>Gigaspora</taxon>
    </lineage>
</organism>
<comment type="caution">
    <text evidence="1">The sequence shown here is derived from an EMBL/GenBank/DDBJ whole genome shotgun (WGS) entry which is preliminary data.</text>
</comment>
<dbReference type="EMBL" id="WTPW01000038">
    <property type="protein sequence ID" value="KAF0555765.1"/>
    <property type="molecule type" value="Genomic_DNA"/>
</dbReference>
<reference evidence="1 2" key="1">
    <citation type="journal article" date="2019" name="Environ. Microbiol.">
        <title>At the nexus of three kingdoms: the genome of the mycorrhizal fungus Gigaspora margarita provides insights into plant, endobacterial and fungal interactions.</title>
        <authorList>
            <person name="Venice F."/>
            <person name="Ghignone S."/>
            <person name="Salvioli di Fossalunga A."/>
            <person name="Amselem J."/>
            <person name="Novero M."/>
            <person name="Xianan X."/>
            <person name="Sedzielewska Toro K."/>
            <person name="Morin E."/>
            <person name="Lipzen A."/>
            <person name="Grigoriev I.V."/>
            <person name="Henrissat B."/>
            <person name="Martin F.M."/>
            <person name="Bonfante P."/>
        </authorList>
    </citation>
    <scope>NUCLEOTIDE SEQUENCE [LARGE SCALE GENOMIC DNA]</scope>
    <source>
        <strain evidence="1 2">BEG34</strain>
    </source>
</reference>
<dbReference type="AlphaFoldDB" id="A0A8H4EUF7"/>
<name>A0A8H4EUF7_GIGMA</name>
<evidence type="ECO:0000313" key="1">
    <source>
        <dbReference type="EMBL" id="KAF0555765.1"/>
    </source>
</evidence>
<evidence type="ECO:0000313" key="2">
    <source>
        <dbReference type="Proteomes" id="UP000439903"/>
    </source>
</evidence>
<dbReference type="GO" id="GO:0016301">
    <property type="term" value="F:kinase activity"/>
    <property type="evidence" value="ECO:0007669"/>
    <property type="project" value="UniProtKB-KW"/>
</dbReference>
<sequence>MVYNFDWSSTPLGPMDVWDPALKNVTNICLKTEFPISIFIGPSNLTLLYNKAFVPILMAKHPALGKLVKDVWPERYEVHLSLAFNRVTTTGVRPET</sequence>
<protein>
    <submittedName>
        <fullName evidence="1">Hybrid sensor histidine kinase/response regulator</fullName>
    </submittedName>
</protein>
<proteinExistence type="predicted"/>
<keyword evidence="1" id="KW-0418">Kinase</keyword>
<keyword evidence="2" id="KW-1185">Reference proteome</keyword>